<gene>
    <name evidence="2" type="ORF">ECRA1380_LOCUS10434</name>
</gene>
<feature type="region of interest" description="Disordered" evidence="1">
    <location>
        <begin position="46"/>
        <end position="100"/>
    </location>
</feature>
<dbReference type="AlphaFoldDB" id="A0A7S3NXG5"/>
<sequence>MKKKCSKEDTVDKIFGSSFLQDNIFQEDNLDKNQFSLSTQEHLEDLVSKEDNKKSQNEASVKTLSREKESKSLGKSNYKPKKQKITQKIRSFENRTRFGK</sequence>
<feature type="compositionally biased region" description="Basic and acidic residues" evidence="1">
    <location>
        <begin position="90"/>
        <end position="100"/>
    </location>
</feature>
<name>A0A7S3NXG5_EUPCR</name>
<evidence type="ECO:0000313" key="2">
    <source>
        <dbReference type="EMBL" id="CAE0385470.1"/>
    </source>
</evidence>
<feature type="compositionally biased region" description="Basic residues" evidence="1">
    <location>
        <begin position="78"/>
        <end position="87"/>
    </location>
</feature>
<protein>
    <submittedName>
        <fullName evidence="2">Uncharacterized protein</fullName>
    </submittedName>
</protein>
<proteinExistence type="predicted"/>
<organism evidence="2">
    <name type="scientific">Euplotes crassus</name>
    <dbReference type="NCBI Taxonomy" id="5936"/>
    <lineage>
        <taxon>Eukaryota</taxon>
        <taxon>Sar</taxon>
        <taxon>Alveolata</taxon>
        <taxon>Ciliophora</taxon>
        <taxon>Intramacronucleata</taxon>
        <taxon>Spirotrichea</taxon>
        <taxon>Hypotrichia</taxon>
        <taxon>Euplotida</taxon>
        <taxon>Euplotidae</taxon>
        <taxon>Moneuplotes</taxon>
    </lineage>
</organism>
<reference evidence="2" key="1">
    <citation type="submission" date="2021-01" db="EMBL/GenBank/DDBJ databases">
        <authorList>
            <person name="Corre E."/>
            <person name="Pelletier E."/>
            <person name="Niang G."/>
            <person name="Scheremetjew M."/>
            <person name="Finn R."/>
            <person name="Kale V."/>
            <person name="Holt S."/>
            <person name="Cochrane G."/>
            <person name="Meng A."/>
            <person name="Brown T."/>
            <person name="Cohen L."/>
        </authorList>
    </citation>
    <scope>NUCLEOTIDE SEQUENCE</scope>
    <source>
        <strain evidence="2">CT5</strain>
    </source>
</reference>
<accession>A0A7S3NXG5</accession>
<feature type="compositionally biased region" description="Basic and acidic residues" evidence="1">
    <location>
        <begin position="46"/>
        <end position="56"/>
    </location>
</feature>
<evidence type="ECO:0000256" key="1">
    <source>
        <dbReference type="SAM" id="MobiDB-lite"/>
    </source>
</evidence>
<dbReference type="EMBL" id="HBIK01022441">
    <property type="protein sequence ID" value="CAE0385470.1"/>
    <property type="molecule type" value="Transcribed_RNA"/>
</dbReference>